<evidence type="ECO:0000256" key="5">
    <source>
        <dbReference type="RuleBase" id="RU000352"/>
    </source>
</evidence>
<feature type="domain" description="Tubulin/FtsZ 2-layer sandwich" evidence="7">
    <location>
        <begin position="324"/>
        <end position="459"/>
    </location>
</feature>
<dbReference type="InterPro" id="IPR036525">
    <property type="entry name" value="Tubulin/FtsZ_GTPase_sf"/>
</dbReference>
<dbReference type="Gene3D" id="3.40.50.1440">
    <property type="entry name" value="Tubulin/FtsZ, GTPase domain"/>
    <property type="match status" value="1"/>
</dbReference>
<reference evidence="8 9" key="1">
    <citation type="submission" date="2022-05" db="EMBL/GenBank/DDBJ databases">
        <authorList>
            <consortium name="Genoscope - CEA"/>
            <person name="William W."/>
        </authorList>
    </citation>
    <scope>NUCLEOTIDE SEQUENCE [LARGE SCALE GENOMIC DNA]</scope>
</reference>
<dbReference type="CDD" id="cd02190">
    <property type="entry name" value="epsilon_tubulin"/>
    <property type="match status" value="1"/>
</dbReference>
<dbReference type="AlphaFoldDB" id="A0AAU9XK52"/>
<evidence type="ECO:0000256" key="2">
    <source>
        <dbReference type="ARBA" id="ARBA00022701"/>
    </source>
</evidence>
<dbReference type="SUPFAM" id="SSF55307">
    <property type="entry name" value="Tubulin C-terminal domain-like"/>
    <property type="match status" value="1"/>
</dbReference>
<evidence type="ECO:0000256" key="4">
    <source>
        <dbReference type="ARBA" id="ARBA00023134"/>
    </source>
</evidence>
<dbReference type="FunFam" id="3.40.50.1440:FF:000017">
    <property type="entry name" value="Tubulin epsilon chain"/>
    <property type="match status" value="1"/>
</dbReference>
<dbReference type="GO" id="GO:0005874">
    <property type="term" value="C:microtubule"/>
    <property type="evidence" value="ECO:0007669"/>
    <property type="project" value="UniProtKB-KW"/>
</dbReference>
<sequence length="519" mass="58224">MPLRMLNFLRETSKWRPAEEPFCVGDNNFKSLRMTQSIVVQVGQCGNQIGCRFWDLALREHASTNKNGLFDESLNSFFRNVDTRYKNPVDIPLGNAKQKIKSLKARAVVIDMEEGVVNEILKGPLRDVFDCQQSITDVSGSGNNWATGFMMYGQQYREQISEVIRHAAELCDCLQCFFLIHSMGGGTGSGLGTSVLNLLADEYPDVYRFTTAVFPSADDDVITSPYNSVLAMHQLTEFADCVLPIENQALVDICNKVTSALPPSKTGKKVFSSSSQSRVKASSAVTSGEGGVDQRPEKPFDNMNNIAANLILNMTSSARFEGSLNVDLNEITMNLVPFPKIHYLVSSQTPLYSLTDVNLPLRRLDQMFTDAFSKDHQLIKADPKHSLYLACALMLRGNVEISDIRRNIERLKPSLNFIHWNQEGWKTGLCSVPPVGHPYSLLALSNNTCIRHTFQDLKDRFMKLYKRKAHVHHYTHVDGMEVSQFDTSLDSLNSLISEYETLEAQMGRVVDDIQRLTIA</sequence>
<dbReference type="Gene3D" id="1.10.287.600">
    <property type="entry name" value="Helix hairpin bin"/>
    <property type="match status" value="1"/>
</dbReference>
<organism evidence="8 9">
    <name type="scientific">Pocillopora meandrina</name>
    <dbReference type="NCBI Taxonomy" id="46732"/>
    <lineage>
        <taxon>Eukaryota</taxon>
        <taxon>Metazoa</taxon>
        <taxon>Cnidaria</taxon>
        <taxon>Anthozoa</taxon>
        <taxon>Hexacorallia</taxon>
        <taxon>Scleractinia</taxon>
        <taxon>Astrocoeniina</taxon>
        <taxon>Pocilloporidae</taxon>
        <taxon>Pocillopora</taxon>
    </lineage>
</organism>
<dbReference type="InterPro" id="IPR017975">
    <property type="entry name" value="Tubulin_CS"/>
</dbReference>
<dbReference type="GO" id="GO:0007017">
    <property type="term" value="P:microtubule-based process"/>
    <property type="evidence" value="ECO:0007669"/>
    <property type="project" value="InterPro"/>
</dbReference>
<dbReference type="InterPro" id="IPR008280">
    <property type="entry name" value="Tub_FtsZ_C"/>
</dbReference>
<dbReference type="PANTHER" id="PTHR11588">
    <property type="entry name" value="TUBULIN"/>
    <property type="match status" value="1"/>
</dbReference>
<dbReference type="SMART" id="SM00865">
    <property type="entry name" value="Tubulin_C"/>
    <property type="match status" value="1"/>
</dbReference>
<evidence type="ECO:0000313" key="9">
    <source>
        <dbReference type="Proteomes" id="UP001159428"/>
    </source>
</evidence>
<dbReference type="Pfam" id="PF00091">
    <property type="entry name" value="Tubulin"/>
    <property type="match status" value="1"/>
</dbReference>
<proteinExistence type="inferred from homology"/>
<dbReference type="PRINTS" id="PR01161">
    <property type="entry name" value="TUBULIN"/>
</dbReference>
<dbReference type="FunFam" id="1.10.287.600:FF:000007">
    <property type="entry name" value="tubulin epsilon chain"/>
    <property type="match status" value="1"/>
</dbReference>
<evidence type="ECO:0000313" key="8">
    <source>
        <dbReference type="EMBL" id="CAH3150999.1"/>
    </source>
</evidence>
<dbReference type="InterPro" id="IPR018316">
    <property type="entry name" value="Tubulin/FtsZ_2-layer-sand-dom"/>
</dbReference>
<gene>
    <name evidence="8" type="ORF">PMEA_00025046</name>
</gene>
<feature type="domain" description="Tubulin/FtsZ GTPase" evidence="6">
    <location>
        <begin position="89"/>
        <end position="322"/>
    </location>
</feature>
<keyword evidence="3 5" id="KW-0547">Nucleotide-binding</keyword>
<evidence type="ECO:0000259" key="7">
    <source>
        <dbReference type="SMART" id="SM00865"/>
    </source>
</evidence>
<dbReference type="InterPro" id="IPR023123">
    <property type="entry name" value="Tubulin_C"/>
</dbReference>
<evidence type="ECO:0000259" key="6">
    <source>
        <dbReference type="SMART" id="SM00864"/>
    </source>
</evidence>
<keyword evidence="9" id="KW-1185">Reference proteome</keyword>
<dbReference type="InterPro" id="IPR003008">
    <property type="entry name" value="Tubulin_FtsZ_GTPase"/>
</dbReference>
<dbReference type="Pfam" id="PF03953">
    <property type="entry name" value="Tubulin_C"/>
    <property type="match status" value="1"/>
</dbReference>
<comment type="similarity">
    <text evidence="1 5">Belongs to the tubulin family.</text>
</comment>
<dbReference type="EMBL" id="CALNXJ010000048">
    <property type="protein sequence ID" value="CAH3150999.1"/>
    <property type="molecule type" value="Genomic_DNA"/>
</dbReference>
<name>A0AAU9XK52_9CNID</name>
<dbReference type="Proteomes" id="UP001159428">
    <property type="component" value="Unassembled WGS sequence"/>
</dbReference>
<accession>A0AAU9XK52</accession>
<dbReference type="InterPro" id="IPR004057">
    <property type="entry name" value="Epsilon_tubulin"/>
</dbReference>
<dbReference type="PRINTS" id="PR01519">
    <property type="entry name" value="EPSLNTUBULIN"/>
</dbReference>
<keyword evidence="2 5" id="KW-0493">Microtubule</keyword>
<evidence type="ECO:0008006" key="10">
    <source>
        <dbReference type="Google" id="ProtNLM"/>
    </source>
</evidence>
<dbReference type="SUPFAM" id="SSF52490">
    <property type="entry name" value="Tubulin nucleotide-binding domain-like"/>
    <property type="match status" value="1"/>
</dbReference>
<dbReference type="SMART" id="SM00864">
    <property type="entry name" value="Tubulin"/>
    <property type="match status" value="1"/>
</dbReference>
<dbReference type="GO" id="GO:0005525">
    <property type="term" value="F:GTP binding"/>
    <property type="evidence" value="ECO:0007669"/>
    <property type="project" value="UniProtKB-UniRule"/>
</dbReference>
<evidence type="ECO:0000256" key="3">
    <source>
        <dbReference type="ARBA" id="ARBA00022741"/>
    </source>
</evidence>
<keyword evidence="4 5" id="KW-0342">GTP-binding</keyword>
<protein>
    <recommendedName>
        <fullName evidence="10">Tubulin epsilon chain</fullName>
    </recommendedName>
</protein>
<dbReference type="InterPro" id="IPR000217">
    <property type="entry name" value="Tubulin"/>
</dbReference>
<comment type="caution">
    <text evidence="8">The sequence shown here is derived from an EMBL/GenBank/DDBJ whole genome shotgun (WGS) entry which is preliminary data.</text>
</comment>
<evidence type="ECO:0000256" key="1">
    <source>
        <dbReference type="ARBA" id="ARBA00009636"/>
    </source>
</evidence>
<dbReference type="PROSITE" id="PS00227">
    <property type="entry name" value="TUBULIN"/>
    <property type="match status" value="1"/>
</dbReference>